<name>A0A2N3Y0J1_SACSN</name>
<accession>A0A2N3Y0J1</accession>
<feature type="region of interest" description="Disordered" evidence="1">
    <location>
        <begin position="31"/>
        <end position="82"/>
    </location>
</feature>
<evidence type="ECO:0000313" key="2">
    <source>
        <dbReference type="EMBL" id="PKW16444.1"/>
    </source>
</evidence>
<feature type="region of interest" description="Disordered" evidence="1">
    <location>
        <begin position="187"/>
        <end position="222"/>
    </location>
</feature>
<comment type="caution">
    <text evidence="2">The sequence shown here is derived from an EMBL/GenBank/DDBJ whole genome shotgun (WGS) entry which is preliminary data.</text>
</comment>
<dbReference type="EMBL" id="PJNB01000001">
    <property type="protein sequence ID" value="PKW16444.1"/>
    <property type="molecule type" value="Genomic_DNA"/>
</dbReference>
<dbReference type="AlphaFoldDB" id="A0A2N3Y0J1"/>
<sequence length="248" mass="26320">MPLRVTNNRAARCCASSLAADHIDGHYDPENGITAEGGHIKRPQSPGVGNHPRRNPLRYPNGILLRGGTGEDRESRALPTGSAQCGRCLPALGRTEGRSVPERALRCVVDSRGMRRAGSSPGRSASKPRSSIVAFAGVRHAQVSAGSPQIPRRSSRAGTPGRGHRHHVVVWQGEVVHELGGHRCGDGCGRRSADSPGDEQGEHRPHRLARGRGDRPTGRRTPAVALSAFAASWATAFRRGRGPPAGVE</sequence>
<keyword evidence="3" id="KW-1185">Reference proteome</keyword>
<feature type="region of interest" description="Disordered" evidence="1">
    <location>
        <begin position="142"/>
        <end position="164"/>
    </location>
</feature>
<organism evidence="2 3">
    <name type="scientific">Saccharopolyspora spinosa</name>
    <dbReference type="NCBI Taxonomy" id="60894"/>
    <lineage>
        <taxon>Bacteria</taxon>
        <taxon>Bacillati</taxon>
        <taxon>Actinomycetota</taxon>
        <taxon>Actinomycetes</taxon>
        <taxon>Pseudonocardiales</taxon>
        <taxon>Pseudonocardiaceae</taxon>
        <taxon>Saccharopolyspora</taxon>
    </lineage>
</organism>
<dbReference type="Proteomes" id="UP000233786">
    <property type="component" value="Unassembled WGS sequence"/>
</dbReference>
<reference evidence="2" key="1">
    <citation type="submission" date="2017-12" db="EMBL/GenBank/DDBJ databases">
        <title>Sequencing the genomes of 1000 Actinobacteria strains.</title>
        <authorList>
            <person name="Klenk H.-P."/>
        </authorList>
    </citation>
    <scope>NUCLEOTIDE SEQUENCE [LARGE SCALE GENOMIC DNA]</scope>
    <source>
        <strain evidence="2">DSM 44228</strain>
    </source>
</reference>
<evidence type="ECO:0000313" key="3">
    <source>
        <dbReference type="Proteomes" id="UP000233786"/>
    </source>
</evidence>
<evidence type="ECO:0000256" key="1">
    <source>
        <dbReference type="SAM" id="MobiDB-lite"/>
    </source>
</evidence>
<gene>
    <name evidence="2" type="ORF">A8926_4276</name>
</gene>
<protein>
    <submittedName>
        <fullName evidence="2">Uncharacterized protein</fullName>
    </submittedName>
</protein>
<proteinExistence type="predicted"/>